<evidence type="ECO:0000313" key="10">
    <source>
        <dbReference type="EMBL" id="NYJ36346.1"/>
    </source>
</evidence>
<evidence type="ECO:0000256" key="6">
    <source>
        <dbReference type="ARBA" id="ARBA00023136"/>
    </source>
</evidence>
<keyword evidence="11" id="KW-1185">Reference proteome</keyword>
<feature type="transmembrane region" description="Helical" evidence="8">
    <location>
        <begin position="200"/>
        <end position="218"/>
    </location>
</feature>
<name>A0A7Z0JBL4_9ACTN</name>
<dbReference type="GO" id="GO:0022857">
    <property type="term" value="F:transmembrane transporter activity"/>
    <property type="evidence" value="ECO:0007669"/>
    <property type="project" value="InterPro"/>
</dbReference>
<keyword evidence="6 8" id="KW-0472">Membrane</keyword>
<feature type="transmembrane region" description="Helical" evidence="8">
    <location>
        <begin position="331"/>
        <end position="349"/>
    </location>
</feature>
<evidence type="ECO:0000256" key="4">
    <source>
        <dbReference type="ARBA" id="ARBA00022692"/>
    </source>
</evidence>
<feature type="transmembrane region" description="Helical" evidence="8">
    <location>
        <begin position="105"/>
        <end position="126"/>
    </location>
</feature>
<evidence type="ECO:0000256" key="7">
    <source>
        <dbReference type="SAM" id="MobiDB-lite"/>
    </source>
</evidence>
<feature type="transmembrane region" description="Helical" evidence="8">
    <location>
        <begin position="304"/>
        <end position="324"/>
    </location>
</feature>
<feature type="region of interest" description="Disordered" evidence="7">
    <location>
        <begin position="495"/>
        <end position="535"/>
    </location>
</feature>
<dbReference type="Gene3D" id="1.20.1720.10">
    <property type="entry name" value="Multidrug resistance protein D"/>
    <property type="match status" value="1"/>
</dbReference>
<keyword evidence="3" id="KW-1003">Cell membrane</keyword>
<dbReference type="AlphaFoldDB" id="A0A7Z0JBL4"/>
<feature type="domain" description="Major facilitator superfamily (MFS) profile" evidence="9">
    <location>
        <begin position="14"/>
        <end position="494"/>
    </location>
</feature>
<comment type="subcellular location">
    <subcellularLocation>
        <location evidence="1">Cell membrane</location>
        <topology evidence="1">Multi-pass membrane protein</topology>
    </subcellularLocation>
</comment>
<evidence type="ECO:0000256" key="5">
    <source>
        <dbReference type="ARBA" id="ARBA00022989"/>
    </source>
</evidence>
<dbReference type="InterPro" id="IPR020846">
    <property type="entry name" value="MFS_dom"/>
</dbReference>
<evidence type="ECO:0000256" key="8">
    <source>
        <dbReference type="SAM" id="Phobius"/>
    </source>
</evidence>
<dbReference type="InterPro" id="IPR011701">
    <property type="entry name" value="MFS"/>
</dbReference>
<dbReference type="PROSITE" id="PS50850">
    <property type="entry name" value="MFS"/>
    <property type="match status" value="1"/>
</dbReference>
<feature type="transmembrane region" description="Helical" evidence="8">
    <location>
        <begin position="164"/>
        <end position="188"/>
    </location>
</feature>
<dbReference type="GO" id="GO:0005886">
    <property type="term" value="C:plasma membrane"/>
    <property type="evidence" value="ECO:0007669"/>
    <property type="project" value="UniProtKB-SubCell"/>
</dbReference>
<evidence type="ECO:0000256" key="2">
    <source>
        <dbReference type="ARBA" id="ARBA00022448"/>
    </source>
</evidence>
<feature type="transmembrane region" description="Helical" evidence="8">
    <location>
        <begin position="404"/>
        <end position="421"/>
    </location>
</feature>
<feature type="transmembrane region" description="Helical" evidence="8">
    <location>
        <begin position="80"/>
        <end position="99"/>
    </location>
</feature>
<evidence type="ECO:0000259" key="9">
    <source>
        <dbReference type="PROSITE" id="PS50850"/>
    </source>
</evidence>
<organism evidence="10 11">
    <name type="scientific">Nocardiopsis aegyptia</name>
    <dbReference type="NCBI Taxonomy" id="220378"/>
    <lineage>
        <taxon>Bacteria</taxon>
        <taxon>Bacillati</taxon>
        <taxon>Actinomycetota</taxon>
        <taxon>Actinomycetes</taxon>
        <taxon>Streptosporangiales</taxon>
        <taxon>Nocardiopsidaceae</taxon>
        <taxon>Nocardiopsis</taxon>
    </lineage>
</organism>
<keyword evidence="2" id="KW-0813">Transport</keyword>
<feature type="transmembrane region" description="Helical" evidence="8">
    <location>
        <begin position="267"/>
        <end position="292"/>
    </location>
</feature>
<feature type="transmembrane region" description="Helical" evidence="8">
    <location>
        <begin position="138"/>
        <end position="158"/>
    </location>
</feature>
<dbReference type="PANTHER" id="PTHR42718">
    <property type="entry name" value="MAJOR FACILITATOR SUPERFAMILY MULTIDRUG TRANSPORTER MFSC"/>
    <property type="match status" value="1"/>
</dbReference>
<evidence type="ECO:0000313" key="11">
    <source>
        <dbReference type="Proteomes" id="UP000572051"/>
    </source>
</evidence>
<dbReference type="Pfam" id="PF07690">
    <property type="entry name" value="MFS_1"/>
    <property type="match status" value="1"/>
</dbReference>
<feature type="compositionally biased region" description="Basic and acidic residues" evidence="7">
    <location>
        <begin position="502"/>
        <end position="512"/>
    </location>
</feature>
<feature type="transmembrane region" description="Helical" evidence="8">
    <location>
        <begin position="50"/>
        <end position="68"/>
    </location>
</feature>
<dbReference type="InterPro" id="IPR036259">
    <property type="entry name" value="MFS_trans_sf"/>
</dbReference>
<keyword evidence="4 8" id="KW-0812">Transmembrane</keyword>
<keyword evidence="5 8" id="KW-1133">Transmembrane helix</keyword>
<sequence>MSKTNRVTARPRLGLVFLLIPALLVSMDLSVLFVAAPAIAADLRPSGTQWLWMMDVYGFVMAGLLITMGALGDRIGRRRLLLAGAGLFGAASALLALASTPELFIAGRVLLGVAAATLAPSTLSLIRTMFTDPGQRRTAVGAWTVAFGGGAVAGPIVGGLLLEFWPWGSVFLINLPVMLLLLVAVPLLVPESRSPHTARFDVPGALVSTAAVLGLVLAVKRFTEDGPDPVALTALAVGAAALAGFVVRGRRAAHPLVDVALFGRPAFSAAVGANTVISFAASGLGLLTFTFLQTVHGLSPLFAALWALPTLVGTAAGATLAGVLAARVRPAVLMSAGLFTSAAGFAAVGSVGPDTALPVFLGGYTVVTLGVGVVATLANALVLATAPPDRAGAAAGISETSTELGGALGIAVLGTIATGLYRDTVRQELPGTEGAAAETVAGALAAAAELPEAAAGSLLGTAFGAYTDGITTAALTGAGVMAAVAVAVAVGLRRLPPGTDSPGDHHPDHHTGSDPVAGPRGDRDAGRRPGQDARS</sequence>
<dbReference type="EMBL" id="JACCFS010000001">
    <property type="protein sequence ID" value="NYJ36346.1"/>
    <property type="molecule type" value="Genomic_DNA"/>
</dbReference>
<feature type="transmembrane region" description="Helical" evidence="8">
    <location>
        <begin position="361"/>
        <end position="383"/>
    </location>
</feature>
<feature type="compositionally biased region" description="Basic and acidic residues" evidence="7">
    <location>
        <begin position="520"/>
        <end position="535"/>
    </location>
</feature>
<evidence type="ECO:0000256" key="1">
    <source>
        <dbReference type="ARBA" id="ARBA00004651"/>
    </source>
</evidence>
<dbReference type="CDD" id="cd17321">
    <property type="entry name" value="MFS_MMR_MDR_like"/>
    <property type="match status" value="1"/>
</dbReference>
<feature type="transmembrane region" description="Helical" evidence="8">
    <location>
        <begin position="230"/>
        <end position="247"/>
    </location>
</feature>
<gene>
    <name evidence="10" type="ORF">HNR10_004227</name>
</gene>
<protein>
    <submittedName>
        <fullName evidence="10">DHA2 family multidrug resistance protein-like MFS transporter</fullName>
    </submittedName>
</protein>
<reference evidence="10 11" key="1">
    <citation type="submission" date="2020-07" db="EMBL/GenBank/DDBJ databases">
        <title>Sequencing the genomes of 1000 actinobacteria strains.</title>
        <authorList>
            <person name="Klenk H.-P."/>
        </authorList>
    </citation>
    <scope>NUCLEOTIDE SEQUENCE [LARGE SCALE GENOMIC DNA]</scope>
    <source>
        <strain evidence="10 11">DSM 44442</strain>
    </source>
</reference>
<evidence type="ECO:0000256" key="3">
    <source>
        <dbReference type="ARBA" id="ARBA00022475"/>
    </source>
</evidence>
<dbReference type="Proteomes" id="UP000572051">
    <property type="component" value="Unassembled WGS sequence"/>
</dbReference>
<dbReference type="SUPFAM" id="SSF103473">
    <property type="entry name" value="MFS general substrate transporter"/>
    <property type="match status" value="1"/>
</dbReference>
<proteinExistence type="predicted"/>
<feature type="transmembrane region" description="Helical" evidence="8">
    <location>
        <begin position="470"/>
        <end position="492"/>
    </location>
</feature>
<dbReference type="Gene3D" id="1.20.1250.20">
    <property type="entry name" value="MFS general substrate transporter like domains"/>
    <property type="match status" value="1"/>
</dbReference>
<dbReference type="PANTHER" id="PTHR42718:SF47">
    <property type="entry name" value="METHYL VIOLOGEN RESISTANCE PROTEIN SMVA"/>
    <property type="match status" value="1"/>
</dbReference>
<dbReference type="RefSeq" id="WP_179826184.1">
    <property type="nucleotide sequence ID" value="NZ_JACCFS010000001.1"/>
</dbReference>
<accession>A0A7Z0JBL4</accession>
<comment type="caution">
    <text evidence="10">The sequence shown here is derived from an EMBL/GenBank/DDBJ whole genome shotgun (WGS) entry which is preliminary data.</text>
</comment>